<dbReference type="Gene3D" id="2.60.40.420">
    <property type="entry name" value="Cupredoxins - blue copper proteins"/>
    <property type="match status" value="3"/>
</dbReference>
<dbReference type="InterPro" id="IPR045087">
    <property type="entry name" value="Cu-oxidase_fam"/>
</dbReference>
<dbReference type="PANTHER" id="PTHR11709">
    <property type="entry name" value="MULTI-COPPER OXIDASE"/>
    <property type="match status" value="1"/>
</dbReference>
<feature type="domain" description="Plastocyanin-like" evidence="7">
    <location>
        <begin position="419"/>
        <end position="572"/>
    </location>
</feature>
<dbReference type="PROSITE" id="PS00080">
    <property type="entry name" value="MULTICOPPER_OXIDASE2"/>
    <property type="match status" value="1"/>
</dbReference>
<dbReference type="EMBL" id="KB202518">
    <property type="protein sequence ID" value="ESO89911.1"/>
    <property type="molecule type" value="Genomic_DNA"/>
</dbReference>
<dbReference type="CDD" id="cd13884">
    <property type="entry name" value="CuRO_2_tcLCC_insect_like"/>
    <property type="match status" value="1"/>
</dbReference>
<dbReference type="GO" id="GO:0005507">
    <property type="term" value="F:copper ion binding"/>
    <property type="evidence" value="ECO:0007669"/>
    <property type="project" value="InterPro"/>
</dbReference>
<keyword evidence="2" id="KW-0479">Metal-binding</keyword>
<dbReference type="GO" id="GO:0016491">
    <property type="term" value="F:oxidoreductase activity"/>
    <property type="evidence" value="ECO:0007669"/>
    <property type="project" value="UniProtKB-KW"/>
</dbReference>
<dbReference type="STRING" id="225164.V4A9F4"/>
<dbReference type="AlphaFoldDB" id="V4A9F4"/>
<evidence type="ECO:0000313" key="10">
    <source>
        <dbReference type="Proteomes" id="UP000030746"/>
    </source>
</evidence>
<feature type="compositionally biased region" description="Low complexity" evidence="5">
    <location>
        <begin position="595"/>
        <end position="606"/>
    </location>
</feature>
<keyword evidence="3" id="KW-0560">Oxidoreductase</keyword>
<protein>
    <recommendedName>
        <fullName evidence="11">Laccase</fullName>
    </recommendedName>
</protein>
<evidence type="ECO:0000259" key="8">
    <source>
        <dbReference type="Pfam" id="PF07732"/>
    </source>
</evidence>
<dbReference type="InterPro" id="IPR033138">
    <property type="entry name" value="Cu_oxidase_CS"/>
</dbReference>
<dbReference type="InterPro" id="IPR011706">
    <property type="entry name" value="Cu-oxidase_C"/>
</dbReference>
<dbReference type="InterPro" id="IPR002355">
    <property type="entry name" value="Cu_oxidase_Cu_BS"/>
</dbReference>
<dbReference type="FunFam" id="2.60.40.420:FF:000045">
    <property type="entry name" value="Laccase 2"/>
    <property type="match status" value="1"/>
</dbReference>
<gene>
    <name evidence="9" type="ORF">LOTGIDRAFT_124263</name>
</gene>
<dbReference type="RefSeq" id="XP_009059385.1">
    <property type="nucleotide sequence ID" value="XM_009061137.1"/>
</dbReference>
<evidence type="ECO:0000313" key="9">
    <source>
        <dbReference type="EMBL" id="ESO89911.1"/>
    </source>
</evidence>
<dbReference type="PROSITE" id="PS00079">
    <property type="entry name" value="MULTICOPPER_OXIDASE1"/>
    <property type="match status" value="1"/>
</dbReference>
<evidence type="ECO:0000256" key="1">
    <source>
        <dbReference type="ARBA" id="ARBA00010609"/>
    </source>
</evidence>
<organism evidence="9 10">
    <name type="scientific">Lottia gigantea</name>
    <name type="common">Giant owl limpet</name>
    <dbReference type="NCBI Taxonomy" id="225164"/>
    <lineage>
        <taxon>Eukaryota</taxon>
        <taxon>Metazoa</taxon>
        <taxon>Spiralia</taxon>
        <taxon>Lophotrochozoa</taxon>
        <taxon>Mollusca</taxon>
        <taxon>Gastropoda</taxon>
        <taxon>Patellogastropoda</taxon>
        <taxon>Lottioidea</taxon>
        <taxon>Lottiidae</taxon>
        <taxon>Lottia</taxon>
    </lineage>
</organism>
<evidence type="ECO:0000259" key="6">
    <source>
        <dbReference type="Pfam" id="PF00394"/>
    </source>
</evidence>
<dbReference type="SUPFAM" id="SSF49503">
    <property type="entry name" value="Cupredoxins"/>
    <property type="match status" value="3"/>
</dbReference>
<evidence type="ECO:0000259" key="7">
    <source>
        <dbReference type="Pfam" id="PF07731"/>
    </source>
</evidence>
<feature type="compositionally biased region" description="Basic and acidic residues" evidence="5">
    <location>
        <begin position="607"/>
        <end position="626"/>
    </location>
</feature>
<dbReference type="GeneID" id="20232346"/>
<dbReference type="InterPro" id="IPR001117">
    <property type="entry name" value="Cu-oxidase_2nd"/>
</dbReference>
<dbReference type="Pfam" id="PF00394">
    <property type="entry name" value="Cu-oxidase"/>
    <property type="match status" value="1"/>
</dbReference>
<dbReference type="CTD" id="20232346"/>
<dbReference type="HOGENOM" id="CLU_006504_8_2_1"/>
<name>V4A9F4_LOTGI</name>
<keyword evidence="4" id="KW-0186">Copper</keyword>
<evidence type="ECO:0000256" key="2">
    <source>
        <dbReference type="ARBA" id="ARBA00022723"/>
    </source>
</evidence>
<dbReference type="Pfam" id="PF07732">
    <property type="entry name" value="Cu-oxidase_3"/>
    <property type="match status" value="1"/>
</dbReference>
<accession>V4A9F4</accession>
<reference evidence="9 10" key="1">
    <citation type="journal article" date="2013" name="Nature">
        <title>Insights into bilaterian evolution from three spiralian genomes.</title>
        <authorList>
            <person name="Simakov O."/>
            <person name="Marletaz F."/>
            <person name="Cho S.J."/>
            <person name="Edsinger-Gonzales E."/>
            <person name="Havlak P."/>
            <person name="Hellsten U."/>
            <person name="Kuo D.H."/>
            <person name="Larsson T."/>
            <person name="Lv J."/>
            <person name="Arendt D."/>
            <person name="Savage R."/>
            <person name="Osoegawa K."/>
            <person name="de Jong P."/>
            <person name="Grimwood J."/>
            <person name="Chapman J.A."/>
            <person name="Shapiro H."/>
            <person name="Aerts A."/>
            <person name="Otillar R.P."/>
            <person name="Terry A.Y."/>
            <person name="Boore J.L."/>
            <person name="Grigoriev I.V."/>
            <person name="Lindberg D.R."/>
            <person name="Seaver E.C."/>
            <person name="Weisblat D.A."/>
            <person name="Putnam N.H."/>
            <person name="Rokhsar D.S."/>
        </authorList>
    </citation>
    <scope>NUCLEOTIDE SEQUENCE [LARGE SCALE GENOMIC DNA]</scope>
</reference>
<feature type="region of interest" description="Disordered" evidence="5">
    <location>
        <begin position="595"/>
        <end position="635"/>
    </location>
</feature>
<keyword evidence="10" id="KW-1185">Reference proteome</keyword>
<dbReference type="GO" id="GO:0005886">
    <property type="term" value="C:plasma membrane"/>
    <property type="evidence" value="ECO:0007669"/>
    <property type="project" value="TreeGrafter"/>
</dbReference>
<evidence type="ECO:0000256" key="4">
    <source>
        <dbReference type="ARBA" id="ARBA00023008"/>
    </source>
</evidence>
<dbReference type="Proteomes" id="UP000030746">
    <property type="component" value="Unassembled WGS sequence"/>
</dbReference>
<dbReference type="Pfam" id="PF07731">
    <property type="entry name" value="Cu-oxidase_2"/>
    <property type="match status" value="1"/>
</dbReference>
<dbReference type="OrthoDB" id="2121828at2759"/>
<comment type="similarity">
    <text evidence="1">Belongs to the multicopper oxidase family.</text>
</comment>
<sequence>MKDGEALFPANGKLYKYDVTNTSAAEPVDLENVAITDGWEEPRLLIAVNDQFPGPAIEVYQGQTVVVHVTNSLPSDSMTIHWHGLPQVGTPWMDGVSFLTQCPFLPGQTFTYRFKASHKGTYWYHSHIGMMRSMGNYGPLIIREKKPLRMKEFIMLLTEWNHDWDSNLAQLKEEDGMFINRTEIKETHSLDGAKFSLFNFHSVLVNGKGRYFSETGDNGAPLENFSVDKRNDYVFRIIAAGVQVPFRFSIDNHDITVIASDGYDLDPYTAESLIIHPGERYDVQISASADISNYWIRIVSVEADVERFGLAILKYKGATGVEPTTSKRLCTAQNKCRVVNCPFLHYPQSQNIECVTFDQLKNKVEDKAPNGPLEEDQEFFLNFAFPGLAWIPGSVNGRTFRKPVVSALTQPQEIEIECKDDCGEEKVCQCPYSIDLHHGKTYQMVFLNMGIGKGFSHPIHMHGHSFYVLKMGYGSYNATTGKIIGDNLDIDCRGHLDREKSFCNDATWTNPSWLGGNVPGLELKNPPRKDTIIVPTGGYVVVRIKADNPGVWFMHCHIELHTMDGMAVMLNESFDMHPPPPEGFPTCGNFDYSRPAPMRMPSSSTPKPHDEEKNEGPGYSKYDRYGGELGNFFKN</sequence>
<dbReference type="InterPro" id="IPR008972">
    <property type="entry name" value="Cupredoxin"/>
</dbReference>
<dbReference type="CDD" id="cd13858">
    <property type="entry name" value="CuRO_1_tcLCC2_insect_like"/>
    <property type="match status" value="1"/>
</dbReference>
<dbReference type="PANTHER" id="PTHR11709:SF394">
    <property type="entry name" value="FI03373P-RELATED"/>
    <property type="match status" value="1"/>
</dbReference>
<dbReference type="CDD" id="cd13905">
    <property type="entry name" value="CuRO_3_tcLLC2_insect_like"/>
    <property type="match status" value="1"/>
</dbReference>
<dbReference type="InterPro" id="IPR011707">
    <property type="entry name" value="Cu-oxidase-like_N"/>
</dbReference>
<feature type="domain" description="Plastocyanin-like" evidence="6">
    <location>
        <begin position="182"/>
        <end position="318"/>
    </location>
</feature>
<dbReference type="OMA" id="HGHHFYI"/>
<dbReference type="GO" id="GO:0006826">
    <property type="term" value="P:iron ion transport"/>
    <property type="evidence" value="ECO:0007669"/>
    <property type="project" value="TreeGrafter"/>
</dbReference>
<evidence type="ECO:0000256" key="5">
    <source>
        <dbReference type="SAM" id="MobiDB-lite"/>
    </source>
</evidence>
<dbReference type="KEGG" id="lgi:LOTGIDRAFT_124263"/>
<evidence type="ECO:0008006" key="11">
    <source>
        <dbReference type="Google" id="ProtNLM"/>
    </source>
</evidence>
<proteinExistence type="inferred from homology"/>
<evidence type="ECO:0000256" key="3">
    <source>
        <dbReference type="ARBA" id="ARBA00023002"/>
    </source>
</evidence>
<feature type="domain" description="Plastocyanin-like" evidence="8">
    <location>
        <begin position="42"/>
        <end position="146"/>
    </location>
</feature>